<evidence type="ECO:0000256" key="4">
    <source>
        <dbReference type="ARBA" id="ARBA00023163"/>
    </source>
</evidence>
<dbReference type="PANTHER" id="PTHR43132:SF2">
    <property type="entry name" value="ARSENICAL RESISTANCE OPERON REPRESSOR ARSR-RELATED"/>
    <property type="match status" value="1"/>
</dbReference>
<keyword evidence="3" id="KW-0238">DNA-binding</keyword>
<evidence type="ECO:0000256" key="2">
    <source>
        <dbReference type="ARBA" id="ARBA00023015"/>
    </source>
</evidence>
<dbReference type="InterPro" id="IPR001845">
    <property type="entry name" value="HTH_ArsR_DNA-bd_dom"/>
</dbReference>
<dbReference type="GO" id="GO:0003700">
    <property type="term" value="F:DNA-binding transcription factor activity"/>
    <property type="evidence" value="ECO:0007669"/>
    <property type="project" value="InterPro"/>
</dbReference>
<evidence type="ECO:0000256" key="1">
    <source>
        <dbReference type="ARBA" id="ARBA00022849"/>
    </source>
</evidence>
<reference evidence="6 7" key="1">
    <citation type="submission" date="2013-10" db="EMBL/GenBank/DDBJ databases">
        <title>Salinisphaera orenii MK-B5 Genome Sequencing.</title>
        <authorList>
            <person name="Lai Q."/>
            <person name="Li C."/>
            <person name="Shao Z."/>
        </authorList>
    </citation>
    <scope>NUCLEOTIDE SEQUENCE [LARGE SCALE GENOMIC DNA]</scope>
    <source>
        <strain evidence="6 7">MK-B5</strain>
    </source>
</reference>
<dbReference type="InterPro" id="IPR011991">
    <property type="entry name" value="ArsR-like_HTH"/>
</dbReference>
<organism evidence="6 7">
    <name type="scientific">Salinisphaera orenii MK-B5</name>
    <dbReference type="NCBI Taxonomy" id="856730"/>
    <lineage>
        <taxon>Bacteria</taxon>
        <taxon>Pseudomonadati</taxon>
        <taxon>Pseudomonadota</taxon>
        <taxon>Gammaproteobacteria</taxon>
        <taxon>Salinisphaerales</taxon>
        <taxon>Salinisphaeraceae</taxon>
        <taxon>Salinisphaera</taxon>
    </lineage>
</organism>
<name>A0A423PV68_9GAMM</name>
<dbReference type="InterPro" id="IPR036390">
    <property type="entry name" value="WH_DNA-bd_sf"/>
</dbReference>
<dbReference type="FunFam" id="1.10.10.10:FF:000279">
    <property type="entry name" value="Transcriptional regulator, ArsR family"/>
    <property type="match status" value="1"/>
</dbReference>
<comment type="caution">
    <text evidence="6">The sequence shown here is derived from an EMBL/GenBank/DDBJ whole genome shotgun (WGS) entry which is preliminary data.</text>
</comment>
<protein>
    <submittedName>
        <fullName evidence="6">ArsR family transcriptional regulator</fullName>
    </submittedName>
</protein>
<dbReference type="Proteomes" id="UP000283993">
    <property type="component" value="Unassembled WGS sequence"/>
</dbReference>
<dbReference type="InterPro" id="IPR051011">
    <property type="entry name" value="Metal_resp_trans_reg"/>
</dbReference>
<evidence type="ECO:0000259" key="5">
    <source>
        <dbReference type="PROSITE" id="PS50987"/>
    </source>
</evidence>
<keyword evidence="1" id="KW-0059">Arsenical resistance</keyword>
<evidence type="ECO:0000256" key="3">
    <source>
        <dbReference type="ARBA" id="ARBA00023125"/>
    </source>
</evidence>
<dbReference type="PANTHER" id="PTHR43132">
    <property type="entry name" value="ARSENICAL RESISTANCE OPERON REPRESSOR ARSR-RELATED"/>
    <property type="match status" value="1"/>
</dbReference>
<dbReference type="Gene3D" id="1.10.10.10">
    <property type="entry name" value="Winged helix-like DNA-binding domain superfamily/Winged helix DNA-binding domain"/>
    <property type="match status" value="1"/>
</dbReference>
<dbReference type="PROSITE" id="PS50987">
    <property type="entry name" value="HTH_ARSR_2"/>
    <property type="match status" value="1"/>
</dbReference>
<dbReference type="EMBL" id="AYKH01000004">
    <property type="protein sequence ID" value="ROO29498.1"/>
    <property type="molecule type" value="Genomic_DNA"/>
</dbReference>
<dbReference type="RefSeq" id="WP_123630210.1">
    <property type="nucleotide sequence ID" value="NZ_AYKH01000004.1"/>
</dbReference>
<dbReference type="SUPFAM" id="SSF46785">
    <property type="entry name" value="Winged helix' DNA-binding domain"/>
    <property type="match status" value="1"/>
</dbReference>
<dbReference type="CDD" id="cd00090">
    <property type="entry name" value="HTH_ARSR"/>
    <property type="match status" value="1"/>
</dbReference>
<feature type="domain" description="HTH arsR-type" evidence="5">
    <location>
        <begin position="8"/>
        <end position="107"/>
    </location>
</feature>
<accession>A0A423PV68</accession>
<evidence type="ECO:0000313" key="7">
    <source>
        <dbReference type="Proteomes" id="UP000283993"/>
    </source>
</evidence>
<dbReference type="GO" id="GO:0046685">
    <property type="term" value="P:response to arsenic-containing substance"/>
    <property type="evidence" value="ECO:0007669"/>
    <property type="project" value="UniProtKB-KW"/>
</dbReference>
<dbReference type="Pfam" id="PF01022">
    <property type="entry name" value="HTH_5"/>
    <property type="match status" value="1"/>
</dbReference>
<dbReference type="AlphaFoldDB" id="A0A423PV68"/>
<sequence>MSASAATEHSAVAPAPEAVFQALGDSTRLRCLALIVTHGELCVCELVHALELSQPKISRHLKLLREAGLVADRRERIWVHYRLADTLAPWTRTTLDAVVAEHADSPPFADDARRLAHMPDRPDGRCSN</sequence>
<gene>
    <name evidence="6" type="ORF">SAOR_03345</name>
</gene>
<dbReference type="InterPro" id="IPR036388">
    <property type="entry name" value="WH-like_DNA-bd_sf"/>
</dbReference>
<keyword evidence="2" id="KW-0805">Transcription regulation</keyword>
<dbReference type="PRINTS" id="PR00778">
    <property type="entry name" value="HTHARSR"/>
</dbReference>
<evidence type="ECO:0000313" key="6">
    <source>
        <dbReference type="EMBL" id="ROO29498.1"/>
    </source>
</evidence>
<keyword evidence="4" id="KW-0804">Transcription</keyword>
<proteinExistence type="predicted"/>
<dbReference type="SMART" id="SM00418">
    <property type="entry name" value="HTH_ARSR"/>
    <property type="match status" value="1"/>
</dbReference>
<dbReference type="NCBIfam" id="NF033788">
    <property type="entry name" value="HTH_metalloreg"/>
    <property type="match status" value="1"/>
</dbReference>
<dbReference type="GO" id="GO:0003677">
    <property type="term" value="F:DNA binding"/>
    <property type="evidence" value="ECO:0007669"/>
    <property type="project" value="UniProtKB-KW"/>
</dbReference>
<keyword evidence="7" id="KW-1185">Reference proteome</keyword>